<keyword evidence="3 6" id="KW-0812">Transmembrane</keyword>
<dbReference type="Pfam" id="PF00753">
    <property type="entry name" value="Lactamase_B"/>
    <property type="match status" value="1"/>
</dbReference>
<feature type="transmembrane region" description="Helical" evidence="6">
    <location>
        <begin position="366"/>
        <end position="388"/>
    </location>
</feature>
<dbReference type="STRING" id="1859457.BET10_11300"/>
<proteinExistence type="predicted"/>
<dbReference type="EMBL" id="MKJU01000025">
    <property type="protein sequence ID" value="OHU91694.1"/>
    <property type="molecule type" value="Genomic_DNA"/>
</dbReference>
<dbReference type="AlphaFoldDB" id="A0A1S1MZT5"/>
<dbReference type="InterPro" id="IPR036866">
    <property type="entry name" value="RibonucZ/Hydroxyglut_hydro"/>
</dbReference>
<feature type="transmembrane region" description="Helical" evidence="6">
    <location>
        <begin position="6"/>
        <end position="28"/>
    </location>
</feature>
<dbReference type="PANTHER" id="PTHR30619">
    <property type="entry name" value="DNA INTERNALIZATION/COMPETENCE PROTEIN COMEC/REC2"/>
    <property type="match status" value="1"/>
</dbReference>
<evidence type="ECO:0000256" key="2">
    <source>
        <dbReference type="ARBA" id="ARBA00022475"/>
    </source>
</evidence>
<keyword evidence="9" id="KW-1185">Reference proteome</keyword>
<comment type="subcellular location">
    <subcellularLocation>
        <location evidence="1">Cell membrane</location>
        <topology evidence="1">Multi-pass membrane protein</topology>
    </subcellularLocation>
</comment>
<dbReference type="Pfam" id="PF03772">
    <property type="entry name" value="Competence"/>
    <property type="match status" value="1"/>
</dbReference>
<feature type="transmembrane region" description="Helical" evidence="6">
    <location>
        <begin position="424"/>
        <end position="444"/>
    </location>
</feature>
<dbReference type="PANTHER" id="PTHR30619:SF1">
    <property type="entry name" value="RECOMBINATION PROTEIN 2"/>
    <property type="match status" value="1"/>
</dbReference>
<evidence type="ECO:0000256" key="6">
    <source>
        <dbReference type="SAM" id="Phobius"/>
    </source>
</evidence>
<accession>A0A1S1MZT5</accession>
<reference evidence="8 9" key="1">
    <citation type="submission" date="2016-09" db="EMBL/GenBank/DDBJ databases">
        <title>Pseudoalteromonas amylolytica sp. nov., isolated from the surface seawater.</title>
        <authorList>
            <person name="Wu Y.-H."/>
            <person name="Cheng H."/>
            <person name="Jin X.-B."/>
            <person name="Wang C.-S."/>
            <person name="Xu X.-W."/>
        </authorList>
    </citation>
    <scope>NUCLEOTIDE SEQUENCE [LARGE SCALE GENOMIC DNA]</scope>
    <source>
        <strain evidence="8 9">JW1</strain>
    </source>
</reference>
<keyword evidence="5 6" id="KW-0472">Membrane</keyword>
<feature type="transmembrane region" description="Helical" evidence="6">
    <location>
        <begin position="280"/>
        <end position="296"/>
    </location>
</feature>
<dbReference type="NCBIfam" id="TIGR00361">
    <property type="entry name" value="ComEC_Rec2"/>
    <property type="match status" value="1"/>
</dbReference>
<dbReference type="InterPro" id="IPR035681">
    <property type="entry name" value="ComA-like_MBL"/>
</dbReference>
<feature type="transmembrane region" description="Helical" evidence="6">
    <location>
        <begin position="400"/>
        <end position="418"/>
    </location>
</feature>
<feature type="transmembrane region" description="Helical" evidence="6">
    <location>
        <begin position="330"/>
        <end position="354"/>
    </location>
</feature>
<keyword evidence="4 6" id="KW-1133">Transmembrane helix</keyword>
<dbReference type="NCBIfam" id="TIGR00360">
    <property type="entry name" value="ComEC_N-term"/>
    <property type="match status" value="1"/>
</dbReference>
<feature type="domain" description="Metallo-beta-lactamase" evidence="7">
    <location>
        <begin position="477"/>
        <end position="655"/>
    </location>
</feature>
<name>A0A1S1MZT5_9GAMM</name>
<evidence type="ECO:0000256" key="1">
    <source>
        <dbReference type="ARBA" id="ARBA00004651"/>
    </source>
</evidence>
<comment type="caution">
    <text evidence="8">The sequence shown here is derived from an EMBL/GenBank/DDBJ whole genome shotgun (WGS) entry which is preliminary data.</text>
</comment>
<evidence type="ECO:0000256" key="5">
    <source>
        <dbReference type="ARBA" id="ARBA00023136"/>
    </source>
</evidence>
<dbReference type="InterPro" id="IPR004797">
    <property type="entry name" value="Competence_ComEC/Rec2"/>
</dbReference>
<sequence length="711" mass="80980">MLVARYFKPFWLVLLGFIFAIFAVQVHYSLFYKQIDVKATDSQLVNVRGFVEKQLGRDYFQVQLTQISNHRIAKFRIVRANVSIPSPHHSSLIGASFSASAKLKPYRSRSNFDNFNNELYAFTRHVQFKGRLSEVVLSEATSLGFTEVYRRWLWQKISHFKLGWLYYTLLSGDKSHISYEDKQTMQRLGLSHMLAISGLHVGIVYGLFFYSSKLLVFSVGFCFKVNKQQWDINGIHALTGLFGAGCYVLLSGFGVSALRAFTMLAVLVAAYVYAWRVANYRSLLFALCIVLFVNPFSLLNPGLYFSFIAVYAIFVIANSSTDDHLKSRGFVFKLLVLQLLLGVILTPLSSFYFYGVSLGAILTNLIFIPLLTFLMLPALLLVLVILWLNLDISWYHFFDLTVDWLLAQCINLFANSGWLETVPFTWPFLITFYLSMLLGVHFVLWRWLGAIPVLVGALSCALKPDIVWQIDVFDVGHGTSVLVSHHGQGVLYDLGAKYFNSFSLFERVVKPYLQKHQLRLSHVILSHSDQDHIGGLKELIDYSGYAPLEAFHNLDPHSHCNIKSITFNKLTIESLWPVQTMNSDNNNSCVLRITDGRFSVLLPGDIEHAAERALVEHYGEKLRSDILLVPHHGSKTSSSWALIQAVSPNIAILSRSFYSMWHLPHASVVERYNKQKIKLIDTATEGHIRVQISHSNLYLESARTLHPYWFL</sequence>
<dbReference type="SUPFAM" id="SSF56281">
    <property type="entry name" value="Metallo-hydrolase/oxidoreductase"/>
    <property type="match status" value="1"/>
</dbReference>
<keyword evidence="2" id="KW-1003">Cell membrane</keyword>
<dbReference type="Gene3D" id="3.60.15.10">
    <property type="entry name" value="Ribonuclease Z/Hydroxyacylglutathione hydrolase-like"/>
    <property type="match status" value="1"/>
</dbReference>
<protein>
    <submittedName>
        <fullName evidence="8">DNA internalization-related competence protein ComEC/Rec2</fullName>
    </submittedName>
</protein>
<dbReference type="InterPro" id="IPR052159">
    <property type="entry name" value="Competence_DNA_uptake"/>
</dbReference>
<dbReference type="SMART" id="SM00849">
    <property type="entry name" value="Lactamase_B"/>
    <property type="match status" value="1"/>
</dbReference>
<feature type="transmembrane region" description="Helical" evidence="6">
    <location>
        <begin position="247"/>
        <end position="273"/>
    </location>
</feature>
<evidence type="ECO:0000256" key="3">
    <source>
        <dbReference type="ARBA" id="ARBA00022692"/>
    </source>
</evidence>
<evidence type="ECO:0000313" key="9">
    <source>
        <dbReference type="Proteomes" id="UP000179786"/>
    </source>
</evidence>
<evidence type="ECO:0000313" key="8">
    <source>
        <dbReference type="EMBL" id="OHU91694.1"/>
    </source>
</evidence>
<evidence type="ECO:0000259" key="7">
    <source>
        <dbReference type="SMART" id="SM00849"/>
    </source>
</evidence>
<dbReference type="CDD" id="cd07731">
    <property type="entry name" value="ComA-like_MBL-fold"/>
    <property type="match status" value="1"/>
</dbReference>
<dbReference type="Proteomes" id="UP000179786">
    <property type="component" value="Unassembled WGS sequence"/>
</dbReference>
<dbReference type="GO" id="GO:0005886">
    <property type="term" value="C:plasma membrane"/>
    <property type="evidence" value="ECO:0007669"/>
    <property type="project" value="UniProtKB-SubCell"/>
</dbReference>
<evidence type="ECO:0000256" key="4">
    <source>
        <dbReference type="ARBA" id="ARBA00022989"/>
    </source>
</evidence>
<dbReference type="GO" id="GO:0030420">
    <property type="term" value="P:establishment of competence for transformation"/>
    <property type="evidence" value="ECO:0007669"/>
    <property type="project" value="InterPro"/>
</dbReference>
<dbReference type="InterPro" id="IPR001279">
    <property type="entry name" value="Metallo-B-lactamas"/>
</dbReference>
<gene>
    <name evidence="8" type="ORF">BET10_11300</name>
</gene>
<feature type="transmembrane region" description="Helical" evidence="6">
    <location>
        <begin position="188"/>
        <end position="210"/>
    </location>
</feature>
<organism evidence="8 9">
    <name type="scientific">Pseudoalteromonas amylolytica</name>
    <dbReference type="NCBI Taxonomy" id="1859457"/>
    <lineage>
        <taxon>Bacteria</taxon>
        <taxon>Pseudomonadati</taxon>
        <taxon>Pseudomonadota</taxon>
        <taxon>Gammaproteobacteria</taxon>
        <taxon>Alteromonadales</taxon>
        <taxon>Pseudoalteromonadaceae</taxon>
        <taxon>Pseudoalteromonas</taxon>
    </lineage>
</organism>
<dbReference type="InterPro" id="IPR004477">
    <property type="entry name" value="ComEC_N"/>
</dbReference>